<comment type="subcellular location">
    <subcellularLocation>
        <location evidence="3">Cytoplasm</location>
    </subcellularLocation>
</comment>
<dbReference type="GO" id="GO:0071555">
    <property type="term" value="P:cell wall organization"/>
    <property type="evidence" value="ECO:0007669"/>
    <property type="project" value="UniProtKB-KW"/>
</dbReference>
<evidence type="ECO:0000313" key="5">
    <source>
        <dbReference type="Proteomes" id="UP000297891"/>
    </source>
</evidence>
<keyword evidence="1 3" id="KW-0963">Cytoplasm</keyword>
<comment type="caution">
    <text evidence="4">The sequence shown here is derived from an EMBL/GenBank/DDBJ whole genome shotgun (WGS) entry which is preliminary data.</text>
</comment>
<dbReference type="PANTHER" id="PTHR34654:SF1">
    <property type="entry name" value="RNA-BINDING PROTEIN KHPA"/>
    <property type="match status" value="1"/>
</dbReference>
<dbReference type="GO" id="GO:0008360">
    <property type="term" value="P:regulation of cell shape"/>
    <property type="evidence" value="ECO:0007669"/>
    <property type="project" value="UniProtKB-KW"/>
</dbReference>
<dbReference type="GeneID" id="79825896"/>
<proteinExistence type="inferred from homology"/>
<comment type="subunit">
    <text evidence="3">Forms a complex with KhpB.</text>
</comment>
<evidence type="ECO:0000313" key="4">
    <source>
        <dbReference type="EMBL" id="TGK91667.1"/>
    </source>
</evidence>
<dbReference type="EMBL" id="RQFP01000014">
    <property type="protein sequence ID" value="TGK91667.1"/>
    <property type="molecule type" value="Genomic_DNA"/>
</dbReference>
<organism evidence="4 5">
    <name type="scientific">Leptospira brenneri</name>
    <dbReference type="NCBI Taxonomy" id="2023182"/>
    <lineage>
        <taxon>Bacteria</taxon>
        <taxon>Pseudomonadati</taxon>
        <taxon>Spirochaetota</taxon>
        <taxon>Spirochaetia</taxon>
        <taxon>Leptospirales</taxon>
        <taxon>Leptospiraceae</taxon>
        <taxon>Leptospira</taxon>
    </lineage>
</organism>
<dbReference type="HAMAP" id="MF_00088">
    <property type="entry name" value="KhpA"/>
    <property type="match status" value="1"/>
</dbReference>
<keyword evidence="3" id="KW-0143">Chaperone</keyword>
<keyword evidence="5" id="KW-1185">Reference proteome</keyword>
<dbReference type="Proteomes" id="UP000297891">
    <property type="component" value="Unassembled WGS sequence"/>
</dbReference>
<dbReference type="OrthoDB" id="9812389at2"/>
<reference evidence="4" key="1">
    <citation type="journal article" date="2019" name="PLoS Negl. Trop. Dis.">
        <title>Revisiting the worldwide diversity of Leptospira species in the environment.</title>
        <authorList>
            <person name="Vincent A.T."/>
            <person name="Schiettekatte O."/>
            <person name="Bourhy P."/>
            <person name="Veyrier F.J."/>
            <person name="Picardeau M."/>
        </authorList>
    </citation>
    <scope>NUCLEOTIDE SEQUENCE [LARGE SCALE GENOMIC DNA]</scope>
    <source>
        <strain evidence="4">201800277</strain>
    </source>
</reference>
<dbReference type="InterPro" id="IPR009019">
    <property type="entry name" value="KH_sf_prok-type"/>
</dbReference>
<dbReference type="GO" id="GO:0009252">
    <property type="term" value="P:peptidoglycan biosynthetic process"/>
    <property type="evidence" value="ECO:0007669"/>
    <property type="project" value="UniProtKB-UniRule"/>
</dbReference>
<keyword evidence="3" id="KW-0133">Cell shape</keyword>
<keyword evidence="2 3" id="KW-0694">RNA-binding</keyword>
<dbReference type="GO" id="GO:0005737">
    <property type="term" value="C:cytoplasm"/>
    <property type="evidence" value="ECO:0007669"/>
    <property type="project" value="UniProtKB-SubCell"/>
</dbReference>
<name>A0A2M9Y275_9LEPT</name>
<dbReference type="PANTHER" id="PTHR34654">
    <property type="entry name" value="UPF0109 PROTEIN SCO5592"/>
    <property type="match status" value="1"/>
</dbReference>
<dbReference type="GO" id="GO:0003723">
    <property type="term" value="F:RNA binding"/>
    <property type="evidence" value="ECO:0007669"/>
    <property type="project" value="UniProtKB-UniRule"/>
</dbReference>
<comment type="function">
    <text evidence="3">A probable RNA chaperone. Forms a complex with KhpB which binds to cellular RNA and controls its expression. Plays a role in peptidoglycan (PG) homeostasis and cell length regulation.</text>
</comment>
<dbReference type="Gene3D" id="3.30.300.20">
    <property type="match status" value="1"/>
</dbReference>
<dbReference type="InterPro" id="IPR020627">
    <property type="entry name" value="KhpA"/>
</dbReference>
<dbReference type="InterPro" id="IPR015946">
    <property type="entry name" value="KH_dom-like_a/b"/>
</dbReference>
<evidence type="ECO:0000256" key="1">
    <source>
        <dbReference type="ARBA" id="ARBA00022490"/>
    </source>
</evidence>
<sequence length="76" mass="8280">MESLVRYIVTSLVDQPEQVAVNQVPGEEETVIELRVAAKDLGKVIGKNGRIAKSLRTVLQAAGTKQGKNYTLEIVD</sequence>
<dbReference type="Pfam" id="PF13083">
    <property type="entry name" value="KH_KhpA-B"/>
    <property type="match status" value="1"/>
</dbReference>
<evidence type="ECO:0000256" key="3">
    <source>
        <dbReference type="HAMAP-Rule" id="MF_00088"/>
    </source>
</evidence>
<comment type="similarity">
    <text evidence="3">Belongs to the KhpA RNA-binding protein family.</text>
</comment>
<dbReference type="CDD" id="cd22533">
    <property type="entry name" value="KH-II_YlqC-like"/>
    <property type="match status" value="1"/>
</dbReference>
<dbReference type="SUPFAM" id="SSF54814">
    <property type="entry name" value="Prokaryotic type KH domain (KH-domain type II)"/>
    <property type="match status" value="1"/>
</dbReference>
<gene>
    <name evidence="3" type="primary">khpA</name>
    <name evidence="4" type="ORF">EHQ30_15800</name>
</gene>
<dbReference type="RefSeq" id="WP_002974362.1">
    <property type="nucleotide sequence ID" value="NZ_NPDQ01000003.1"/>
</dbReference>
<dbReference type="AlphaFoldDB" id="A0A2M9Y275"/>
<dbReference type="PROSITE" id="PS50084">
    <property type="entry name" value="KH_TYPE_1"/>
    <property type="match status" value="1"/>
</dbReference>
<keyword evidence="3" id="KW-0961">Cell wall biogenesis/degradation</keyword>
<evidence type="ECO:0000256" key="2">
    <source>
        <dbReference type="ARBA" id="ARBA00022884"/>
    </source>
</evidence>
<accession>A0A2M9Y275</accession>
<protein>
    <recommendedName>
        <fullName evidence="3">RNA-binding protein KhpA</fullName>
    </recommendedName>
    <alternativeName>
        <fullName evidence="3">KH-domain protein A</fullName>
    </alternativeName>
</protein>